<evidence type="ECO:0000256" key="6">
    <source>
        <dbReference type="ARBA" id="ARBA00022989"/>
    </source>
</evidence>
<protein>
    <recommendedName>
        <fullName evidence="10">Cation/H+ exchanger transmembrane domain-containing protein</fullName>
    </recommendedName>
</protein>
<dbReference type="GO" id="GO:1902600">
    <property type="term" value="P:proton transmembrane transport"/>
    <property type="evidence" value="ECO:0007669"/>
    <property type="project" value="InterPro"/>
</dbReference>
<dbReference type="Proteomes" id="UP000268446">
    <property type="component" value="Unassembled WGS sequence"/>
</dbReference>
<keyword evidence="8 9" id="KW-0472">Membrane</keyword>
<feature type="transmembrane region" description="Helical" evidence="9">
    <location>
        <begin position="31"/>
        <end position="49"/>
    </location>
</feature>
<evidence type="ECO:0000256" key="3">
    <source>
        <dbReference type="ARBA" id="ARBA00022449"/>
    </source>
</evidence>
<dbReference type="Pfam" id="PF00999">
    <property type="entry name" value="Na_H_Exchanger"/>
    <property type="match status" value="1"/>
</dbReference>
<evidence type="ECO:0000256" key="7">
    <source>
        <dbReference type="ARBA" id="ARBA00023065"/>
    </source>
</evidence>
<organism evidence="11 12">
    <name type="scientific">Thermoproteota archaeon</name>
    <dbReference type="NCBI Taxonomy" id="2056631"/>
    <lineage>
        <taxon>Archaea</taxon>
        <taxon>Thermoproteota</taxon>
    </lineage>
</organism>
<feature type="transmembrane region" description="Helical" evidence="9">
    <location>
        <begin position="343"/>
        <end position="360"/>
    </location>
</feature>
<keyword evidence="3" id="KW-0050">Antiport</keyword>
<feature type="transmembrane region" description="Helical" evidence="9">
    <location>
        <begin position="158"/>
        <end position="177"/>
    </location>
</feature>
<keyword evidence="7" id="KW-0406">Ion transport</keyword>
<name>A0A497EWP3_9CREN</name>
<keyword evidence="6 9" id="KW-1133">Transmembrane helix</keyword>
<evidence type="ECO:0000256" key="1">
    <source>
        <dbReference type="ARBA" id="ARBA00004651"/>
    </source>
</evidence>
<evidence type="ECO:0000256" key="4">
    <source>
        <dbReference type="ARBA" id="ARBA00022475"/>
    </source>
</evidence>
<dbReference type="AlphaFoldDB" id="A0A497EWP3"/>
<keyword evidence="2" id="KW-0813">Transport</keyword>
<dbReference type="PANTHER" id="PTHR32507">
    <property type="entry name" value="NA(+)/H(+) ANTIPORTER 1"/>
    <property type="match status" value="1"/>
</dbReference>
<feature type="transmembrane region" description="Helical" evidence="9">
    <location>
        <begin position="189"/>
        <end position="208"/>
    </location>
</feature>
<comment type="subcellular location">
    <subcellularLocation>
        <location evidence="1">Cell membrane</location>
        <topology evidence="1">Multi-pass membrane protein</topology>
    </subcellularLocation>
</comment>
<evidence type="ECO:0000256" key="2">
    <source>
        <dbReference type="ARBA" id="ARBA00022448"/>
    </source>
</evidence>
<dbReference type="GO" id="GO:0005886">
    <property type="term" value="C:plasma membrane"/>
    <property type="evidence" value="ECO:0007669"/>
    <property type="project" value="UniProtKB-SubCell"/>
</dbReference>
<evidence type="ECO:0000259" key="10">
    <source>
        <dbReference type="Pfam" id="PF00999"/>
    </source>
</evidence>
<evidence type="ECO:0000313" key="11">
    <source>
        <dbReference type="EMBL" id="RLE51617.1"/>
    </source>
</evidence>
<evidence type="ECO:0000256" key="8">
    <source>
        <dbReference type="ARBA" id="ARBA00023136"/>
    </source>
</evidence>
<feature type="transmembrane region" description="Helical" evidence="9">
    <location>
        <begin position="89"/>
        <end position="111"/>
    </location>
</feature>
<evidence type="ECO:0000256" key="5">
    <source>
        <dbReference type="ARBA" id="ARBA00022692"/>
    </source>
</evidence>
<sequence length="418" mass="44508">MEHLLIIYMAVAIIYIGFFGLILSRKSGIPHIIFLVVFGVALGPILHLIEYKVLVSAIPVVSAITIATVTFYSGMSINVETVKAHGGRAIILAITGFTLNTIGCGLFLHLYCNFPTPLAYMMGAAFGGTCAAIVVALSSSGSLPISESTVTMMTIDATITDVLCIVIASVFLSSMLLGEIPVNEAVSKIVAQFSTGILIGLIVGILWIKAMQILGQEKYTYMLTFATLLLTFASTEIVGGSGGVASLVFGLTLGNYKSISSTLKMEVDKRTLEVLRVEISHLHSEISFLVEAFFFTYLGLIYTIGSTFEVIIAGAITLIVLFNRTIAASIATAKSEMARDRSIIGVTIGKGLAAAVMGSMPAQYNLPLSDLAIKITLNVILLTNIIMVILLIITRVFRKPKAQPTATEATEASQTSTS</sequence>
<dbReference type="InterPro" id="IPR006153">
    <property type="entry name" value="Cation/H_exchanger_TM"/>
</dbReference>
<evidence type="ECO:0000256" key="9">
    <source>
        <dbReference type="SAM" id="Phobius"/>
    </source>
</evidence>
<proteinExistence type="predicted"/>
<accession>A0A497EWP3</accession>
<dbReference type="PANTHER" id="PTHR32507:SF0">
    <property type="entry name" value="NA(+)_H(+) ANTIPORTER 2-RELATED"/>
    <property type="match status" value="1"/>
</dbReference>
<feature type="transmembrane region" description="Helical" evidence="9">
    <location>
        <begin position="372"/>
        <end position="393"/>
    </location>
</feature>
<gene>
    <name evidence="11" type="ORF">DRJ20_01800</name>
</gene>
<feature type="transmembrane region" description="Helical" evidence="9">
    <location>
        <begin position="55"/>
        <end position="77"/>
    </location>
</feature>
<dbReference type="EMBL" id="QMQZ01000042">
    <property type="protein sequence ID" value="RLE51617.1"/>
    <property type="molecule type" value="Genomic_DNA"/>
</dbReference>
<dbReference type="GO" id="GO:0015297">
    <property type="term" value="F:antiporter activity"/>
    <property type="evidence" value="ECO:0007669"/>
    <property type="project" value="UniProtKB-KW"/>
</dbReference>
<comment type="caution">
    <text evidence="11">The sequence shown here is derived from an EMBL/GenBank/DDBJ whole genome shotgun (WGS) entry which is preliminary data.</text>
</comment>
<keyword evidence="5 9" id="KW-0812">Transmembrane</keyword>
<feature type="transmembrane region" description="Helical" evidence="9">
    <location>
        <begin position="117"/>
        <end position="137"/>
    </location>
</feature>
<dbReference type="Gene3D" id="1.20.1530.20">
    <property type="match status" value="1"/>
</dbReference>
<feature type="transmembrane region" description="Helical" evidence="9">
    <location>
        <begin position="310"/>
        <end position="331"/>
    </location>
</feature>
<keyword evidence="4" id="KW-1003">Cell membrane</keyword>
<reference evidence="11 12" key="1">
    <citation type="submission" date="2018-06" db="EMBL/GenBank/DDBJ databases">
        <title>Extensive metabolic versatility and redundancy in microbially diverse, dynamic hydrothermal sediments.</title>
        <authorList>
            <person name="Dombrowski N."/>
            <person name="Teske A."/>
            <person name="Baker B.J."/>
        </authorList>
    </citation>
    <scope>NUCLEOTIDE SEQUENCE [LARGE SCALE GENOMIC DNA]</scope>
    <source>
        <strain evidence="11">B29_G17</strain>
    </source>
</reference>
<dbReference type="InterPro" id="IPR038770">
    <property type="entry name" value="Na+/solute_symporter_sf"/>
</dbReference>
<evidence type="ECO:0000313" key="12">
    <source>
        <dbReference type="Proteomes" id="UP000268446"/>
    </source>
</evidence>
<feature type="transmembrane region" description="Helical" evidence="9">
    <location>
        <begin position="6"/>
        <end position="24"/>
    </location>
</feature>
<feature type="domain" description="Cation/H+ exchanger transmembrane" evidence="10">
    <location>
        <begin position="18"/>
        <end position="390"/>
    </location>
</feature>